<evidence type="ECO:0000256" key="1">
    <source>
        <dbReference type="ARBA" id="ARBA00004141"/>
    </source>
</evidence>
<dbReference type="SUPFAM" id="SSF103473">
    <property type="entry name" value="MFS general substrate transporter"/>
    <property type="match status" value="1"/>
</dbReference>
<reference evidence="6 7" key="1">
    <citation type="journal article" date="2012" name="Eukaryot. Cell">
        <title>Genome sequence of the Trichosporon asahii environmental strain CBS 8904.</title>
        <authorList>
            <person name="Yang R.Y."/>
            <person name="Li H.T."/>
            <person name="Zhu H."/>
            <person name="Zhou G.P."/>
            <person name="Wang M."/>
            <person name="Wang L."/>
        </authorList>
    </citation>
    <scope>NUCLEOTIDE SEQUENCE [LARGE SCALE GENOMIC DNA]</scope>
    <source>
        <strain evidence="6 7">CBS 8904</strain>
    </source>
</reference>
<dbReference type="PANTHER" id="PTHR23501">
    <property type="entry name" value="MAJOR FACILITATOR SUPERFAMILY"/>
    <property type="match status" value="1"/>
</dbReference>
<name>K1VZF4_TRIAC</name>
<evidence type="ECO:0000256" key="4">
    <source>
        <dbReference type="ARBA" id="ARBA00023136"/>
    </source>
</evidence>
<dbReference type="InterPro" id="IPR036259">
    <property type="entry name" value="MFS_trans_sf"/>
</dbReference>
<dbReference type="STRING" id="1220162.K1VZF4"/>
<dbReference type="EMBL" id="AMBO01000185">
    <property type="protein sequence ID" value="EKD04962.1"/>
    <property type="molecule type" value="Genomic_DNA"/>
</dbReference>
<keyword evidence="3 5" id="KW-1133">Transmembrane helix</keyword>
<feature type="transmembrane region" description="Helical" evidence="5">
    <location>
        <begin position="372"/>
        <end position="397"/>
    </location>
</feature>
<evidence type="ECO:0000256" key="2">
    <source>
        <dbReference type="ARBA" id="ARBA00022692"/>
    </source>
</evidence>
<dbReference type="GO" id="GO:0022857">
    <property type="term" value="F:transmembrane transporter activity"/>
    <property type="evidence" value="ECO:0007669"/>
    <property type="project" value="TreeGrafter"/>
</dbReference>
<dbReference type="HOGENOM" id="CLU_289053_0_0_1"/>
<sequence>MDVKYVDFPPTDLQNLPAIDPLHPRPEDEVQAFSLPTETQRVIDSWEEAFRAALQPLSSDHLVQPQTGYGPDPGVTANAQDTWAVSLRDVYDSAEISSCLLYLDSVRKSNQDLVGYFSKAHQLLRKSVCRNPATLWSRKEIVCLYAIIWVNCAANAFQHSILWNGRVSPAVTLSEGDQARRPAYIVADLATVCAALLMAGSLEFQTRALGILTAVPFATLGLALYAATPSIATTSAGQVFYGIGFTGIRLLIDVLIADTTDLRCRALGYAFTSSPWTITAFSVPAMRWVYTIGQLRKAITAFVGIVPVLGSGLFAFLQCHRHKAVDFDLIGPEHIVSGLWRVATTTRSVFSSQQPGFSWSLFAFRRWRVWELMTLSVTTSSVVITMLGVFVILWLVQMGMAPWYAPIPCIAAYFVIVTFLIALKTHRFRTGITRKLRSAFRSFRGVERPRAYNRARVISDGILEKENEKGTGDSILMPLRNRSMLAVCALAILWKFAHSCWSSNLHSYHQVAFGLTETTSRHLISMATAAETTSKLGVGVLVWWKGNLKLIIVAGSFLYLFGELLLIAAPRNGHSTPLLITAEAFLAISRSSFDGVKEVALLHSAHLGHTAILLAMLSVCDKVGGMIGATIADGVWAAALPDAPKNYLSGEAILSAERVHPFLKDHLALAPGSEARLAIQDVYDTTQMYTLVAGIVAMVLAVLCALAVDDGNVLPSPSKPILRVPSQWKGQWDRRHRLRETIDVETQPNMCSLFEGLNRMLEGHADRLDTLWHRISEIVEDAAGCPQFVADDLLGLFLRTTASVWSLDETVSEFEATVRQVWARTKSPPEREPLLNVCCMNDGLSAAGFVHLHYPKNGVCVSAAYRSDGTAFLCTIQLPDTGKPNNNDSAETRHELEALSRALNFGVQKAFNAVDVTPPPSIAVAEKELLSKGTSQDNRSSLEQSSQLSLGENTDAATVQCLPRHNARVASSSHGQLSDCLYPDSRSWVHVHLPSYGMCWAFDWDGFHPYFPQRRVGSVTGNAVVGLTPAHIVRLRTALERCISFELGIHYSSRKTLLHASP</sequence>
<dbReference type="AlphaFoldDB" id="K1VZF4"/>
<evidence type="ECO:0000313" key="6">
    <source>
        <dbReference type="EMBL" id="EKD04962.1"/>
    </source>
</evidence>
<comment type="caution">
    <text evidence="6">The sequence shown here is derived from an EMBL/GenBank/DDBJ whole genome shotgun (WGS) entry which is preliminary data.</text>
</comment>
<feature type="transmembrane region" description="Helical" evidence="5">
    <location>
        <begin position="266"/>
        <end position="286"/>
    </location>
</feature>
<dbReference type="PANTHER" id="PTHR23501:SF55">
    <property type="entry name" value="SIDEROPHORE IRON TRANSPORTER, PUTATIVE (AFU_ORTHOLOGUE AFUA_3G03440)-RELATED"/>
    <property type="match status" value="1"/>
</dbReference>
<proteinExistence type="predicted"/>
<dbReference type="GO" id="GO:0005886">
    <property type="term" value="C:plasma membrane"/>
    <property type="evidence" value="ECO:0007669"/>
    <property type="project" value="TreeGrafter"/>
</dbReference>
<evidence type="ECO:0000256" key="3">
    <source>
        <dbReference type="ARBA" id="ARBA00022989"/>
    </source>
</evidence>
<feature type="transmembrane region" description="Helical" evidence="5">
    <location>
        <begin position="142"/>
        <end position="163"/>
    </location>
</feature>
<dbReference type="InParanoid" id="K1VZF4"/>
<accession>K1VZF4</accession>
<comment type="subcellular location">
    <subcellularLocation>
        <location evidence="1">Membrane</location>
        <topology evidence="1">Multi-pass membrane protein</topology>
    </subcellularLocation>
</comment>
<organism evidence="6 7">
    <name type="scientific">Trichosporon asahii var. asahii (strain CBS 8904)</name>
    <name type="common">Yeast</name>
    <dbReference type="NCBI Taxonomy" id="1220162"/>
    <lineage>
        <taxon>Eukaryota</taxon>
        <taxon>Fungi</taxon>
        <taxon>Dikarya</taxon>
        <taxon>Basidiomycota</taxon>
        <taxon>Agaricomycotina</taxon>
        <taxon>Tremellomycetes</taxon>
        <taxon>Trichosporonales</taxon>
        <taxon>Trichosporonaceae</taxon>
        <taxon>Trichosporon</taxon>
    </lineage>
</organism>
<dbReference type="Proteomes" id="UP000006757">
    <property type="component" value="Unassembled WGS sequence"/>
</dbReference>
<keyword evidence="7" id="KW-1185">Reference proteome</keyword>
<feature type="transmembrane region" description="Helical" evidence="5">
    <location>
        <begin position="550"/>
        <end position="569"/>
    </location>
</feature>
<evidence type="ECO:0000256" key="5">
    <source>
        <dbReference type="SAM" id="Phobius"/>
    </source>
</evidence>
<protein>
    <submittedName>
        <fullName evidence="6">Uncharacterized protein</fullName>
    </submittedName>
</protein>
<keyword evidence="4 5" id="KW-0472">Membrane</keyword>
<feature type="transmembrane region" description="Helical" evidence="5">
    <location>
        <begin position="403"/>
        <end position="423"/>
    </location>
</feature>
<feature type="transmembrane region" description="Helical" evidence="5">
    <location>
        <begin position="298"/>
        <end position="317"/>
    </location>
</feature>
<keyword evidence="2 5" id="KW-0812">Transmembrane</keyword>
<gene>
    <name evidence="6" type="ORF">A1Q2_00762</name>
</gene>
<evidence type="ECO:0000313" key="7">
    <source>
        <dbReference type="Proteomes" id="UP000006757"/>
    </source>
</evidence>
<feature type="transmembrane region" description="Helical" evidence="5">
    <location>
        <begin position="209"/>
        <end position="227"/>
    </location>
</feature>
<feature type="transmembrane region" description="Helical" evidence="5">
    <location>
        <begin position="239"/>
        <end position="257"/>
    </location>
</feature>
<dbReference type="eggNOG" id="KOG0254">
    <property type="taxonomic scope" value="Eukaryota"/>
</dbReference>
<feature type="transmembrane region" description="Helical" evidence="5">
    <location>
        <begin position="183"/>
        <end position="202"/>
    </location>
</feature>